<organism evidence="2 3">
    <name type="scientific">Burkholderia multivorans</name>
    <dbReference type="NCBI Taxonomy" id="87883"/>
    <lineage>
        <taxon>Bacteria</taxon>
        <taxon>Pseudomonadati</taxon>
        <taxon>Pseudomonadota</taxon>
        <taxon>Betaproteobacteria</taxon>
        <taxon>Burkholderiales</taxon>
        <taxon>Burkholderiaceae</taxon>
        <taxon>Burkholderia</taxon>
        <taxon>Burkholderia cepacia complex</taxon>
    </lineage>
</organism>
<evidence type="ECO:0000313" key="3">
    <source>
        <dbReference type="Proteomes" id="UP001196915"/>
    </source>
</evidence>
<protein>
    <submittedName>
        <fullName evidence="2">Uncharacterized protein</fullName>
    </submittedName>
</protein>
<sequence length="53" mass="5839">MEGRLNAGGDTIVRHPRGVQRHAAPLPCTEVSTLWQAPAKTAEKSRKKPDYLV</sequence>
<gene>
    <name evidence="2" type="ORF">KTE52_14750</name>
</gene>
<dbReference type="Proteomes" id="UP001196915">
    <property type="component" value="Unassembled WGS sequence"/>
</dbReference>
<comment type="caution">
    <text evidence="2">The sequence shown here is derived from an EMBL/GenBank/DDBJ whole genome shotgun (WGS) entry which is preliminary data.</text>
</comment>
<proteinExistence type="predicted"/>
<accession>A0AAP2HJR7</accession>
<reference evidence="2" key="1">
    <citation type="submission" date="2021-06" db="EMBL/GenBank/DDBJ databases">
        <title>A collection of bacterial strains from the Burkholderia cepacia Research Laboratory and Repository.</title>
        <authorList>
            <person name="Lipuma J."/>
            <person name="Spilker T."/>
        </authorList>
    </citation>
    <scope>NUCLEOTIDE SEQUENCE</scope>
    <source>
        <strain evidence="2">AU37435</strain>
    </source>
</reference>
<evidence type="ECO:0000313" key="2">
    <source>
        <dbReference type="EMBL" id="MBU9357590.1"/>
    </source>
</evidence>
<feature type="region of interest" description="Disordered" evidence="1">
    <location>
        <begin position="1"/>
        <end position="25"/>
    </location>
</feature>
<dbReference type="AlphaFoldDB" id="A0AAP2HJR7"/>
<dbReference type="GeneID" id="89571089"/>
<dbReference type="RefSeq" id="WP_006406417.1">
    <property type="nucleotide sequence ID" value="NZ_CADETI010000002.1"/>
</dbReference>
<dbReference type="EMBL" id="JAHPMX010000006">
    <property type="protein sequence ID" value="MBU9357590.1"/>
    <property type="molecule type" value="Genomic_DNA"/>
</dbReference>
<evidence type="ECO:0000256" key="1">
    <source>
        <dbReference type="SAM" id="MobiDB-lite"/>
    </source>
</evidence>
<name>A0AAP2HJR7_9BURK</name>